<name>Q0G476_9HYPH</name>
<accession>Q0G476</accession>
<dbReference type="EMBL" id="AATP01000002">
    <property type="protein sequence ID" value="EAU41605.1"/>
    <property type="molecule type" value="Genomic_DNA"/>
</dbReference>
<sequence>MMGVQENRLGEHEHAAAQIGLPIPDI</sequence>
<feature type="region of interest" description="Disordered" evidence="1">
    <location>
        <begin position="1"/>
        <end position="26"/>
    </location>
</feature>
<gene>
    <name evidence="2" type="ORF">FP2506_14269</name>
</gene>
<evidence type="ECO:0000313" key="3">
    <source>
        <dbReference type="Proteomes" id="UP000004310"/>
    </source>
</evidence>
<keyword evidence="3" id="KW-1185">Reference proteome</keyword>
<proteinExistence type="predicted"/>
<protein>
    <submittedName>
        <fullName evidence="2">Uncharacterized protein</fullName>
    </submittedName>
</protein>
<evidence type="ECO:0000256" key="1">
    <source>
        <dbReference type="SAM" id="MobiDB-lite"/>
    </source>
</evidence>
<reference evidence="2 3" key="1">
    <citation type="journal article" date="2010" name="J. Bacteriol.">
        <title>Genome sequence of Fulvimarina pelagi HTCC2506T, a Mn(II)-oxidizing alphaproteobacterium possessing an aerobic anoxygenic photosynthetic gene cluster and Xanthorhodopsin.</title>
        <authorList>
            <person name="Kang I."/>
            <person name="Oh H.M."/>
            <person name="Lim S.I."/>
            <person name="Ferriera S."/>
            <person name="Giovannoni S.J."/>
            <person name="Cho J.C."/>
        </authorList>
    </citation>
    <scope>NUCLEOTIDE SEQUENCE [LARGE SCALE GENOMIC DNA]</scope>
    <source>
        <strain evidence="2 3">HTCC2506</strain>
    </source>
</reference>
<dbReference type="Proteomes" id="UP000004310">
    <property type="component" value="Unassembled WGS sequence"/>
</dbReference>
<dbReference type="AlphaFoldDB" id="Q0G476"/>
<evidence type="ECO:0000313" key="2">
    <source>
        <dbReference type="EMBL" id="EAU41605.1"/>
    </source>
</evidence>
<organism evidence="2 3">
    <name type="scientific">Fulvimarina pelagi HTCC2506</name>
    <dbReference type="NCBI Taxonomy" id="314231"/>
    <lineage>
        <taxon>Bacteria</taxon>
        <taxon>Pseudomonadati</taxon>
        <taxon>Pseudomonadota</taxon>
        <taxon>Alphaproteobacteria</taxon>
        <taxon>Hyphomicrobiales</taxon>
        <taxon>Aurantimonadaceae</taxon>
        <taxon>Fulvimarina</taxon>
    </lineage>
</organism>
<comment type="caution">
    <text evidence="2">The sequence shown here is derived from an EMBL/GenBank/DDBJ whole genome shotgun (WGS) entry which is preliminary data.</text>
</comment>
<dbReference type="HOGENOM" id="CLU_3416790_0_0_5"/>